<evidence type="ECO:0000256" key="1">
    <source>
        <dbReference type="ARBA" id="ARBA00001968"/>
    </source>
</evidence>
<evidence type="ECO:0000256" key="6">
    <source>
        <dbReference type="ARBA" id="ARBA00022801"/>
    </source>
</evidence>
<dbReference type="OrthoDB" id="3233403at2759"/>
<feature type="compositionally biased region" description="Polar residues" evidence="8">
    <location>
        <begin position="269"/>
        <end position="279"/>
    </location>
</feature>
<keyword evidence="5" id="KW-0479">Metal-binding</keyword>
<keyword evidence="7" id="KW-0539">Nucleus</keyword>
<dbReference type="Pfam" id="PF13359">
    <property type="entry name" value="DDE_Tnp_4"/>
    <property type="match status" value="1"/>
</dbReference>
<evidence type="ECO:0000313" key="11">
    <source>
        <dbReference type="EMBL" id="KNZ44596.1"/>
    </source>
</evidence>
<evidence type="ECO:0000259" key="10">
    <source>
        <dbReference type="Pfam" id="PF13359"/>
    </source>
</evidence>
<dbReference type="PANTHER" id="PTHR22930:SF85">
    <property type="entry name" value="GH03217P-RELATED"/>
    <property type="match status" value="1"/>
</dbReference>
<evidence type="ECO:0000256" key="3">
    <source>
        <dbReference type="ARBA" id="ARBA00006958"/>
    </source>
</evidence>
<evidence type="ECO:0000256" key="9">
    <source>
        <dbReference type="SAM" id="Phobius"/>
    </source>
</evidence>
<dbReference type="GO" id="GO:0046872">
    <property type="term" value="F:metal ion binding"/>
    <property type="evidence" value="ECO:0007669"/>
    <property type="project" value="UniProtKB-KW"/>
</dbReference>
<dbReference type="GO" id="GO:0005634">
    <property type="term" value="C:nucleus"/>
    <property type="evidence" value="ECO:0007669"/>
    <property type="project" value="UniProtKB-SubCell"/>
</dbReference>
<gene>
    <name evidence="11" type="ORF">VP01_8g16</name>
</gene>
<dbReference type="EMBL" id="LAVV01014605">
    <property type="protein sequence ID" value="KNZ44596.1"/>
    <property type="molecule type" value="Genomic_DNA"/>
</dbReference>
<organism evidence="11 12">
    <name type="scientific">Puccinia sorghi</name>
    <dbReference type="NCBI Taxonomy" id="27349"/>
    <lineage>
        <taxon>Eukaryota</taxon>
        <taxon>Fungi</taxon>
        <taxon>Dikarya</taxon>
        <taxon>Basidiomycota</taxon>
        <taxon>Pucciniomycotina</taxon>
        <taxon>Pucciniomycetes</taxon>
        <taxon>Pucciniales</taxon>
        <taxon>Pucciniaceae</taxon>
        <taxon>Puccinia</taxon>
    </lineage>
</organism>
<comment type="subcellular location">
    <subcellularLocation>
        <location evidence="2">Nucleus</location>
    </subcellularLocation>
</comment>
<keyword evidence="9" id="KW-0812">Transmembrane</keyword>
<accession>A0A0L6U7V4</accession>
<dbReference type="GO" id="GO:0016787">
    <property type="term" value="F:hydrolase activity"/>
    <property type="evidence" value="ECO:0007669"/>
    <property type="project" value="UniProtKB-KW"/>
</dbReference>
<keyword evidence="9" id="KW-0472">Membrane</keyword>
<comment type="caution">
    <text evidence="11">The sequence shown here is derived from an EMBL/GenBank/DDBJ whole genome shotgun (WGS) entry which is preliminary data.</text>
</comment>
<dbReference type="InterPro" id="IPR045249">
    <property type="entry name" value="HARBI1-like"/>
</dbReference>
<proteinExistence type="inferred from homology"/>
<name>A0A0L6U7V4_9BASI</name>
<dbReference type="GO" id="GO:0004518">
    <property type="term" value="F:nuclease activity"/>
    <property type="evidence" value="ECO:0007669"/>
    <property type="project" value="UniProtKB-KW"/>
</dbReference>
<evidence type="ECO:0000256" key="7">
    <source>
        <dbReference type="ARBA" id="ARBA00023242"/>
    </source>
</evidence>
<comment type="cofactor">
    <cofactor evidence="1">
        <name>a divalent metal cation</name>
        <dbReference type="ChEBI" id="CHEBI:60240"/>
    </cofactor>
</comment>
<dbReference type="Proteomes" id="UP000037035">
    <property type="component" value="Unassembled WGS sequence"/>
</dbReference>
<dbReference type="PANTHER" id="PTHR22930">
    <property type="match status" value="1"/>
</dbReference>
<evidence type="ECO:0000313" key="12">
    <source>
        <dbReference type="Proteomes" id="UP000037035"/>
    </source>
</evidence>
<evidence type="ECO:0000256" key="8">
    <source>
        <dbReference type="SAM" id="MobiDB-lite"/>
    </source>
</evidence>
<comment type="similarity">
    <text evidence="3">Belongs to the HARBI1 family.</text>
</comment>
<evidence type="ECO:0000256" key="5">
    <source>
        <dbReference type="ARBA" id="ARBA00022723"/>
    </source>
</evidence>
<dbReference type="AlphaFoldDB" id="A0A0L6U7V4"/>
<feature type="transmembrane region" description="Helical" evidence="9">
    <location>
        <begin position="94"/>
        <end position="114"/>
    </location>
</feature>
<feature type="region of interest" description="Disordered" evidence="8">
    <location>
        <begin position="260"/>
        <end position="279"/>
    </location>
</feature>
<reference evidence="11 12" key="1">
    <citation type="submission" date="2015-08" db="EMBL/GenBank/DDBJ databases">
        <title>Next Generation Sequencing and Analysis of the Genome of Puccinia sorghi L Schw, the Causal Agent of Maize Common Rust.</title>
        <authorList>
            <person name="Rochi L."/>
            <person name="Burguener G."/>
            <person name="Darino M."/>
            <person name="Turjanski A."/>
            <person name="Kreff E."/>
            <person name="Dieguez M.J."/>
            <person name="Sacco F."/>
        </authorList>
    </citation>
    <scope>NUCLEOTIDE SEQUENCE [LARGE SCALE GENOMIC DNA]</scope>
    <source>
        <strain evidence="11 12">RO10H11247</strain>
    </source>
</reference>
<evidence type="ECO:0000256" key="4">
    <source>
        <dbReference type="ARBA" id="ARBA00022722"/>
    </source>
</evidence>
<dbReference type="VEuPathDB" id="FungiDB:VP01_8g16"/>
<sequence length="279" mass="31124">MVPESTFVPLGLPSHLIPARSCGMTIGSRQSVLWKSFPLLFMAQEAVGLYRHGHGSSHVTIRHVFNIEKEMADKALGRFVNAILKVFRKHVVRWAFIFTSHCFFVLMFFLPLSFPPLDQPDQWSAIMDSFKNRRGMPKIVGAIDGTHIPISNLPHDEWKGYINRKSSASIVFQCVVDGKGNFLNICGGGAGSMHDSVMIYRGVSHWSQIGQNLRPGSGEAPMITHGTFLIGDAGYSGNMKILHPYPSVFNPANKWFNYIHSSPSQPPQTRRSYNPPTKA</sequence>
<feature type="domain" description="DDE Tnp4" evidence="10">
    <location>
        <begin position="143"/>
        <end position="262"/>
    </location>
</feature>
<evidence type="ECO:0000256" key="2">
    <source>
        <dbReference type="ARBA" id="ARBA00004123"/>
    </source>
</evidence>
<protein>
    <recommendedName>
        <fullName evidence="10">DDE Tnp4 domain-containing protein</fullName>
    </recommendedName>
</protein>
<keyword evidence="9" id="KW-1133">Transmembrane helix</keyword>
<dbReference type="InterPro" id="IPR027806">
    <property type="entry name" value="HARBI1_dom"/>
</dbReference>
<keyword evidence="6" id="KW-0378">Hydrolase</keyword>
<keyword evidence="12" id="KW-1185">Reference proteome</keyword>
<keyword evidence="4" id="KW-0540">Nuclease</keyword>